<keyword evidence="8" id="KW-1185">Reference proteome</keyword>
<evidence type="ECO:0000256" key="1">
    <source>
        <dbReference type="ARBA" id="ARBA00010333"/>
    </source>
</evidence>
<accession>A0A5N7MQD9</accession>
<dbReference type="OrthoDB" id="6192933at2"/>
<dbReference type="InterPro" id="IPR018313">
    <property type="entry name" value="SBP_3_CS"/>
</dbReference>
<feature type="domain" description="Solute-binding protein family 3/N-terminal" evidence="6">
    <location>
        <begin position="44"/>
        <end position="265"/>
    </location>
</feature>
<evidence type="ECO:0000313" key="8">
    <source>
        <dbReference type="Proteomes" id="UP000403266"/>
    </source>
</evidence>
<sequence>MGYYSNAAGKWSVVALAVGACAILTALPAGAAENRVSEILGRGVVRVGVQGAFKPWSYPAPDGTMQGIEVDLAKDVADKLGVKIETVIINSANRIQFLQQGKIDLIIGGMYDTAERRKAVGIIEPAYWTSGPTLMAKKGIVKEWKDIEGKPVCAKQGVAYNKKVEQDYKVRIVAFAGNSEGKEALRTSKCVAWLYDDVSIMADLETPEWADYEMPVSVLYNNPWASAVPIEELDKPWGVFMTGMAYRWQASGKLVELEGKYKLKPSNWFAQQHEKHQWDASYLEGPK</sequence>
<dbReference type="GO" id="GO:0030288">
    <property type="term" value="C:outer membrane-bounded periplasmic space"/>
    <property type="evidence" value="ECO:0007669"/>
    <property type="project" value="TreeGrafter"/>
</dbReference>
<evidence type="ECO:0000256" key="4">
    <source>
        <dbReference type="RuleBase" id="RU003744"/>
    </source>
</evidence>
<evidence type="ECO:0000256" key="5">
    <source>
        <dbReference type="SAM" id="SignalP"/>
    </source>
</evidence>
<dbReference type="SMART" id="SM00062">
    <property type="entry name" value="PBPb"/>
    <property type="match status" value="1"/>
</dbReference>
<dbReference type="AlphaFoldDB" id="A0A5N7MQD9"/>
<dbReference type="Gene3D" id="3.40.190.10">
    <property type="entry name" value="Periplasmic binding protein-like II"/>
    <property type="match status" value="2"/>
</dbReference>
<dbReference type="PROSITE" id="PS01039">
    <property type="entry name" value="SBP_BACTERIAL_3"/>
    <property type="match status" value="1"/>
</dbReference>
<dbReference type="PANTHER" id="PTHR30085">
    <property type="entry name" value="AMINO ACID ABC TRANSPORTER PERMEASE"/>
    <property type="match status" value="1"/>
</dbReference>
<dbReference type="GO" id="GO:0005576">
    <property type="term" value="C:extracellular region"/>
    <property type="evidence" value="ECO:0007669"/>
    <property type="project" value="TreeGrafter"/>
</dbReference>
<organism evidence="7 8">
    <name type="scientific">Microvirga tunisiensis</name>
    <dbReference type="NCBI Taxonomy" id="2108360"/>
    <lineage>
        <taxon>Bacteria</taxon>
        <taxon>Pseudomonadati</taxon>
        <taxon>Pseudomonadota</taxon>
        <taxon>Alphaproteobacteria</taxon>
        <taxon>Hyphomicrobiales</taxon>
        <taxon>Methylobacteriaceae</taxon>
        <taxon>Microvirga</taxon>
    </lineage>
</organism>
<evidence type="ECO:0000313" key="7">
    <source>
        <dbReference type="EMBL" id="MPR28669.1"/>
    </source>
</evidence>
<dbReference type="Proteomes" id="UP000403266">
    <property type="component" value="Unassembled WGS sequence"/>
</dbReference>
<dbReference type="InterPro" id="IPR001638">
    <property type="entry name" value="Solute-binding_3/MltF_N"/>
</dbReference>
<keyword evidence="3 5" id="KW-0732">Signal</keyword>
<evidence type="ECO:0000259" key="6">
    <source>
        <dbReference type="SMART" id="SM00062"/>
    </source>
</evidence>
<proteinExistence type="inferred from homology"/>
<feature type="signal peptide" evidence="5">
    <location>
        <begin position="1"/>
        <end position="31"/>
    </location>
</feature>
<reference evidence="7 8" key="1">
    <citation type="journal article" date="2019" name="Syst. Appl. Microbiol.">
        <title>Microvirga tunisiensis sp. nov., a root nodule symbiotic bacterium isolated from Lupinus micranthus and L. luteus grown in Northern Tunisia.</title>
        <authorList>
            <person name="Msaddak A."/>
            <person name="Rejili M."/>
            <person name="Duran D."/>
            <person name="Mars M."/>
            <person name="Palacios J.M."/>
            <person name="Ruiz-Argueso T."/>
            <person name="Rey L."/>
            <person name="Imperial J."/>
        </authorList>
    </citation>
    <scope>NUCLEOTIDE SEQUENCE [LARGE SCALE GENOMIC DNA]</scope>
    <source>
        <strain evidence="7 8">Lmie10</strain>
    </source>
</reference>
<evidence type="ECO:0000256" key="2">
    <source>
        <dbReference type="ARBA" id="ARBA00022448"/>
    </source>
</evidence>
<protein>
    <submittedName>
        <fullName evidence="7">Transporter substrate-binding domain-containing protein</fullName>
    </submittedName>
</protein>
<comment type="caution">
    <text evidence="7">The sequence shown here is derived from an EMBL/GenBank/DDBJ whole genome shotgun (WGS) entry which is preliminary data.</text>
</comment>
<dbReference type="GO" id="GO:0006865">
    <property type="term" value="P:amino acid transport"/>
    <property type="evidence" value="ECO:0007669"/>
    <property type="project" value="TreeGrafter"/>
</dbReference>
<keyword evidence="2" id="KW-0813">Transport</keyword>
<gene>
    <name evidence="7" type="ORF">FS320_26885</name>
</gene>
<comment type="similarity">
    <text evidence="1 4">Belongs to the bacterial solute-binding protein 3 family.</text>
</comment>
<dbReference type="SUPFAM" id="SSF53850">
    <property type="entry name" value="Periplasmic binding protein-like II"/>
    <property type="match status" value="1"/>
</dbReference>
<dbReference type="EMBL" id="VOSK01000163">
    <property type="protein sequence ID" value="MPR28669.1"/>
    <property type="molecule type" value="Genomic_DNA"/>
</dbReference>
<dbReference type="Pfam" id="PF00497">
    <property type="entry name" value="SBP_bac_3"/>
    <property type="match status" value="1"/>
</dbReference>
<dbReference type="PANTHER" id="PTHR30085:SF6">
    <property type="entry name" value="ABC TRANSPORTER GLUTAMINE-BINDING PROTEIN GLNH"/>
    <property type="match status" value="1"/>
</dbReference>
<dbReference type="InterPro" id="IPR051455">
    <property type="entry name" value="Bact_solute-bind_prot3"/>
</dbReference>
<feature type="chain" id="PRO_5030135651" evidence="5">
    <location>
        <begin position="32"/>
        <end position="287"/>
    </location>
</feature>
<evidence type="ECO:0000256" key="3">
    <source>
        <dbReference type="ARBA" id="ARBA00022729"/>
    </source>
</evidence>
<name>A0A5N7MQD9_9HYPH</name>